<dbReference type="GO" id="GO:0016887">
    <property type="term" value="F:ATP hydrolysis activity"/>
    <property type="evidence" value="ECO:0007669"/>
    <property type="project" value="InterPro"/>
</dbReference>
<sequence length="509" mass="58401">MGNPKYKRNDLPLPFLKVLEDETTHSITEVYDAIAGEYKLTKDERYEKNQSGKSKLETDVLWVRTELAQKGLLDGDGKGTLWITSLGKKVLSNSPELLRMNKLVEVKQLVLRIMDEDVKSLVENIQSFIRSQGYSFPKHTIGNFYLSLKTKPFVILAGISGTGKTKLVKLFAEALGATKANGQFNLIPVRPDWNDPSDLIGYTDLSGKFQPGTITKVLYEAIKPSNSYKPYFICLDEMNLARVEHYFSDLLSIIETQEWKDEGKSRITTHTVVSEMSMSQEDRETYGELHIPENVYFIGTVNMDETTHPFSKKVLDRANTIEFNYINLEDLNFLDDTLQSPHPIEVDHSFLRSDYLTLKDVEDHTTLIQEVSSRLQQINKYLEPIQSHIGYRVRDAVCFYMTYNDRFKILSDTVAFDMQLCQKILPRVQGSSTNVKQTLIDLLLFAAKKSIDLGDLDNPSSKLNKFIFKPAKMSEDEWSNHFRYVASAKKIAFMLRRFDEDGFTSFWLS</sequence>
<dbReference type="STRING" id="1157490.EL26_04065"/>
<gene>
    <name evidence="3" type="ORF">EL26_04065</name>
</gene>
<dbReference type="InterPro" id="IPR027417">
    <property type="entry name" value="P-loop_NTPase"/>
</dbReference>
<dbReference type="Pfam" id="PF14338">
    <property type="entry name" value="Mrr_N"/>
    <property type="match status" value="1"/>
</dbReference>
<evidence type="ECO:0000313" key="3">
    <source>
        <dbReference type="EMBL" id="KEO84701.1"/>
    </source>
</evidence>
<reference evidence="3 4" key="1">
    <citation type="journal article" date="2013" name="Int. J. Syst. Evol. Microbiol.">
        <title>Tumebacillus flagellatus sp. nov., an alpha-amylase/pullulanase-producing bacterium isolated from cassava wastewater.</title>
        <authorList>
            <person name="Wang Q."/>
            <person name="Xie N."/>
            <person name="Qin Y."/>
            <person name="Shen N."/>
            <person name="Zhu J."/>
            <person name="Mi H."/>
            <person name="Huang R."/>
        </authorList>
    </citation>
    <scope>NUCLEOTIDE SEQUENCE [LARGE SCALE GENOMIC DNA]</scope>
    <source>
        <strain evidence="3 4">GST4</strain>
    </source>
</reference>
<evidence type="ECO:0000313" key="4">
    <source>
        <dbReference type="Proteomes" id="UP000027931"/>
    </source>
</evidence>
<dbReference type="eggNOG" id="COG1715">
    <property type="taxonomic scope" value="Bacteria"/>
</dbReference>
<protein>
    <recommendedName>
        <fullName evidence="5">ATPase dynein-related AAA domain-containing protein</fullName>
    </recommendedName>
</protein>
<dbReference type="GO" id="GO:0005524">
    <property type="term" value="F:ATP binding"/>
    <property type="evidence" value="ECO:0007669"/>
    <property type="project" value="InterPro"/>
</dbReference>
<dbReference type="SUPFAM" id="SSF52540">
    <property type="entry name" value="P-loop containing nucleoside triphosphate hydrolases"/>
    <property type="match status" value="1"/>
</dbReference>
<dbReference type="InterPro" id="IPR025745">
    <property type="entry name" value="Mrr-like_N_dom"/>
</dbReference>
<keyword evidence="4" id="KW-1185">Reference proteome</keyword>
<dbReference type="Gene3D" id="3.40.50.300">
    <property type="entry name" value="P-loop containing nucleotide triphosphate hydrolases"/>
    <property type="match status" value="1"/>
</dbReference>
<name>A0A074LRE9_9BACL</name>
<dbReference type="REBASE" id="98308">
    <property type="entry name" value="TflGST4McrB2P"/>
</dbReference>
<organism evidence="3 4">
    <name type="scientific">Tumebacillus flagellatus</name>
    <dbReference type="NCBI Taxonomy" id="1157490"/>
    <lineage>
        <taxon>Bacteria</taxon>
        <taxon>Bacillati</taxon>
        <taxon>Bacillota</taxon>
        <taxon>Bacilli</taxon>
        <taxon>Bacillales</taxon>
        <taxon>Alicyclobacillaceae</taxon>
        <taxon>Tumebacillus</taxon>
    </lineage>
</organism>
<dbReference type="Pfam" id="PF07728">
    <property type="entry name" value="AAA_5"/>
    <property type="match status" value="1"/>
</dbReference>
<proteinExistence type="predicted"/>
<accession>A0A074LRE9</accession>
<dbReference type="PANTHER" id="PTHR37291">
    <property type="entry name" value="5-METHYLCYTOSINE-SPECIFIC RESTRICTION ENZYME B"/>
    <property type="match status" value="1"/>
</dbReference>
<dbReference type="Proteomes" id="UP000027931">
    <property type="component" value="Unassembled WGS sequence"/>
</dbReference>
<dbReference type="PANTHER" id="PTHR37291:SF1">
    <property type="entry name" value="TYPE IV METHYL-DIRECTED RESTRICTION ENZYME ECOKMCRB SUBUNIT"/>
    <property type="match status" value="1"/>
</dbReference>
<feature type="domain" description="ATPase dynein-related AAA" evidence="1">
    <location>
        <begin position="154"/>
        <end position="317"/>
    </location>
</feature>
<evidence type="ECO:0000259" key="2">
    <source>
        <dbReference type="Pfam" id="PF14338"/>
    </source>
</evidence>
<dbReference type="InterPro" id="IPR011704">
    <property type="entry name" value="ATPase_dyneun-rel_AAA"/>
</dbReference>
<comment type="caution">
    <text evidence="3">The sequence shown here is derived from an EMBL/GenBank/DDBJ whole genome shotgun (WGS) entry which is preliminary data.</text>
</comment>
<dbReference type="InterPro" id="IPR052934">
    <property type="entry name" value="Methyl-DNA_Rec/Restrict_Enz"/>
</dbReference>
<dbReference type="EMBL" id="JMIR01000003">
    <property type="protein sequence ID" value="KEO84701.1"/>
    <property type="molecule type" value="Genomic_DNA"/>
</dbReference>
<dbReference type="eggNOG" id="COG1401">
    <property type="taxonomic scope" value="Bacteria"/>
</dbReference>
<evidence type="ECO:0000259" key="1">
    <source>
        <dbReference type="Pfam" id="PF07728"/>
    </source>
</evidence>
<feature type="domain" description="Restriction system protein Mrr-like N-terminal" evidence="2">
    <location>
        <begin position="13"/>
        <end position="92"/>
    </location>
</feature>
<evidence type="ECO:0008006" key="5">
    <source>
        <dbReference type="Google" id="ProtNLM"/>
    </source>
</evidence>
<dbReference type="AlphaFoldDB" id="A0A074LRE9"/>
<dbReference type="OrthoDB" id="9781481at2"/>
<dbReference type="RefSeq" id="WP_052035958.1">
    <property type="nucleotide sequence ID" value="NZ_JMIR01000003.1"/>
</dbReference>